<evidence type="ECO:0000313" key="2">
    <source>
        <dbReference type="EMBL" id="CAD7013665.1"/>
    </source>
</evidence>
<comment type="caution">
    <text evidence="2">The sequence shown here is derived from an EMBL/GenBank/DDBJ whole genome shotgun (WGS) entry which is preliminary data.</text>
</comment>
<feature type="compositionally biased region" description="Basic and acidic residues" evidence="1">
    <location>
        <begin position="58"/>
        <end position="68"/>
    </location>
</feature>
<evidence type="ECO:0000313" key="3">
    <source>
        <dbReference type="Proteomes" id="UP000606786"/>
    </source>
</evidence>
<feature type="region of interest" description="Disordered" evidence="1">
    <location>
        <begin position="50"/>
        <end position="75"/>
    </location>
</feature>
<dbReference type="EMBL" id="CAJHJT010000056">
    <property type="protein sequence ID" value="CAD7013665.1"/>
    <property type="molecule type" value="Genomic_DNA"/>
</dbReference>
<dbReference type="Proteomes" id="UP000606786">
    <property type="component" value="Unassembled WGS sequence"/>
</dbReference>
<evidence type="ECO:0000256" key="1">
    <source>
        <dbReference type="SAM" id="MobiDB-lite"/>
    </source>
</evidence>
<organism evidence="2 3">
    <name type="scientific">Ceratitis capitata</name>
    <name type="common">Mediterranean fruit fly</name>
    <name type="synonym">Tephritis capitata</name>
    <dbReference type="NCBI Taxonomy" id="7213"/>
    <lineage>
        <taxon>Eukaryota</taxon>
        <taxon>Metazoa</taxon>
        <taxon>Ecdysozoa</taxon>
        <taxon>Arthropoda</taxon>
        <taxon>Hexapoda</taxon>
        <taxon>Insecta</taxon>
        <taxon>Pterygota</taxon>
        <taxon>Neoptera</taxon>
        <taxon>Endopterygota</taxon>
        <taxon>Diptera</taxon>
        <taxon>Brachycera</taxon>
        <taxon>Muscomorpha</taxon>
        <taxon>Tephritoidea</taxon>
        <taxon>Tephritidae</taxon>
        <taxon>Ceratitis</taxon>
        <taxon>Ceratitis</taxon>
    </lineage>
</organism>
<gene>
    <name evidence="2" type="ORF">CCAP1982_LOCUS21708</name>
</gene>
<dbReference type="AlphaFoldDB" id="A0A811VCR6"/>
<proteinExistence type="predicted"/>
<sequence>MSRSIYSWVLPHAKRTGQTSADLSIKDVILEKLANHPSLLEALSLPFSSSALSPTEEEEKRNTSKTSHDTNWSSE</sequence>
<keyword evidence="3" id="KW-1185">Reference proteome</keyword>
<reference evidence="2" key="1">
    <citation type="submission" date="2020-11" db="EMBL/GenBank/DDBJ databases">
        <authorList>
            <person name="Whitehead M."/>
        </authorList>
    </citation>
    <scope>NUCLEOTIDE SEQUENCE</scope>
    <source>
        <strain evidence="2">EGII</strain>
    </source>
</reference>
<name>A0A811VCR6_CERCA</name>
<accession>A0A811VCR6</accession>
<protein>
    <submittedName>
        <fullName evidence="2">(Mediterranean fruit fly) hypothetical protein</fullName>
    </submittedName>
</protein>